<name>A0A2K4ZFF8_9FIRM</name>
<evidence type="ECO:0000313" key="2">
    <source>
        <dbReference type="Proteomes" id="UP000236311"/>
    </source>
</evidence>
<dbReference type="Proteomes" id="UP000236311">
    <property type="component" value="Unassembled WGS sequence"/>
</dbReference>
<proteinExistence type="predicted"/>
<dbReference type="RefSeq" id="WP_242982378.1">
    <property type="nucleotide sequence ID" value="NZ_JANJZD010000007.1"/>
</dbReference>
<dbReference type="AlphaFoldDB" id="A0A2K4ZFF8"/>
<dbReference type="PROSITE" id="PS51257">
    <property type="entry name" value="PROKAR_LIPOPROTEIN"/>
    <property type="match status" value="1"/>
</dbReference>
<dbReference type="EMBL" id="OFSM01000008">
    <property type="protein sequence ID" value="SOY29192.1"/>
    <property type="molecule type" value="Genomic_DNA"/>
</dbReference>
<gene>
    <name evidence="1" type="ORF">AMURIS_01907</name>
</gene>
<keyword evidence="2" id="KW-1185">Reference proteome</keyword>
<sequence>MGLIKKIMLVTSLGMIMLTMGGCVYSNNKGWNDMTSEEKQDVRQSFEDIESDLRQDFASDDMGDKFASFILDTVEQAIDSAD</sequence>
<evidence type="ECO:0000313" key="1">
    <source>
        <dbReference type="EMBL" id="SOY29192.1"/>
    </source>
</evidence>
<reference evidence="1 2" key="1">
    <citation type="submission" date="2018-01" db="EMBL/GenBank/DDBJ databases">
        <authorList>
            <person name="Gaut B.S."/>
            <person name="Morton B.R."/>
            <person name="Clegg M.T."/>
            <person name="Duvall M.R."/>
        </authorList>
    </citation>
    <scope>NUCLEOTIDE SEQUENCE [LARGE SCALE GENOMIC DNA]</scope>
    <source>
        <strain evidence="1">GP69</strain>
    </source>
</reference>
<organism evidence="1 2">
    <name type="scientific">Acetatifactor muris</name>
    <dbReference type="NCBI Taxonomy" id="879566"/>
    <lineage>
        <taxon>Bacteria</taxon>
        <taxon>Bacillati</taxon>
        <taxon>Bacillota</taxon>
        <taxon>Clostridia</taxon>
        <taxon>Lachnospirales</taxon>
        <taxon>Lachnospiraceae</taxon>
        <taxon>Acetatifactor</taxon>
    </lineage>
</organism>
<accession>A0A2K4ZFF8</accession>
<protein>
    <submittedName>
        <fullName evidence="1">Uncharacterized protein</fullName>
    </submittedName>
</protein>